<name>A0A6G4A416_9BACL</name>
<comment type="caution">
    <text evidence="1">The sequence shown here is derived from an EMBL/GenBank/DDBJ whole genome shotgun (WGS) entry which is preliminary data.</text>
</comment>
<proteinExistence type="predicted"/>
<gene>
    <name evidence="1" type="ORF">GK047_25110</name>
</gene>
<organism evidence="1">
    <name type="scientific">Paenibacillus sp. SYP-B3998</name>
    <dbReference type="NCBI Taxonomy" id="2678564"/>
    <lineage>
        <taxon>Bacteria</taxon>
        <taxon>Bacillati</taxon>
        <taxon>Bacillota</taxon>
        <taxon>Bacilli</taxon>
        <taxon>Bacillales</taxon>
        <taxon>Paenibacillaceae</taxon>
        <taxon>Paenibacillus</taxon>
    </lineage>
</organism>
<dbReference type="AlphaFoldDB" id="A0A6G4A416"/>
<evidence type="ECO:0000313" key="1">
    <source>
        <dbReference type="EMBL" id="NEW09246.1"/>
    </source>
</evidence>
<dbReference type="EMBL" id="JAAIKC010000015">
    <property type="protein sequence ID" value="NEW09246.1"/>
    <property type="molecule type" value="Genomic_DNA"/>
</dbReference>
<reference evidence="1" key="1">
    <citation type="submission" date="2020-02" db="EMBL/GenBank/DDBJ databases">
        <authorList>
            <person name="Shen X.-R."/>
            <person name="Zhang Y.-X."/>
        </authorList>
    </citation>
    <scope>NUCLEOTIDE SEQUENCE</scope>
    <source>
        <strain evidence="1">SYP-B3998</strain>
    </source>
</reference>
<accession>A0A6G4A416</accession>
<sequence>MVEEQIDLFLDGRRHAKIGVVVGFLLTTDFDDGLQDGEGLFEVFVRACVNRSFFPKPLADIHSLIT</sequence>
<protein>
    <submittedName>
        <fullName evidence="1">Uncharacterized protein</fullName>
    </submittedName>
</protein>